<feature type="region of interest" description="Disordered" evidence="2">
    <location>
        <begin position="556"/>
        <end position="678"/>
    </location>
</feature>
<feature type="compositionally biased region" description="Polar residues" evidence="2">
    <location>
        <begin position="669"/>
        <end position="678"/>
    </location>
</feature>
<feature type="compositionally biased region" description="Low complexity" evidence="2">
    <location>
        <begin position="605"/>
        <end position="634"/>
    </location>
</feature>
<keyword evidence="1" id="KW-0175">Coiled coil</keyword>
<evidence type="ECO:0000313" key="3">
    <source>
        <dbReference type="EMBL" id="MCS4038038.1"/>
    </source>
</evidence>
<comment type="caution">
    <text evidence="3">The sequence shown here is derived from an EMBL/GenBank/DDBJ whole genome shotgun (WGS) entry which is preliminary data.</text>
</comment>
<dbReference type="Proteomes" id="UP001155040">
    <property type="component" value="Unassembled WGS sequence"/>
</dbReference>
<gene>
    <name evidence="3" type="ORF">GGQ01_003127</name>
</gene>
<dbReference type="RefSeq" id="WP_259091293.1">
    <property type="nucleotide sequence ID" value="NZ_JANUBF010000034.1"/>
</dbReference>
<proteinExistence type="predicted"/>
<feature type="coiled-coil region" evidence="1">
    <location>
        <begin position="48"/>
        <end position="76"/>
    </location>
</feature>
<evidence type="ECO:0000256" key="2">
    <source>
        <dbReference type="SAM" id="MobiDB-lite"/>
    </source>
</evidence>
<evidence type="ECO:0000313" key="4">
    <source>
        <dbReference type="Proteomes" id="UP001155040"/>
    </source>
</evidence>
<feature type="compositionally biased region" description="Basic residues" evidence="2">
    <location>
        <begin position="567"/>
        <end position="577"/>
    </location>
</feature>
<dbReference type="AlphaFoldDB" id="A0A9X3A0A5"/>
<sequence>MTADELAEEAIRKGPHVVFENIKVLARASEAKYQKIREKLKQTTDVNLNGLAAARREAAERLEEQKKKAAKQKKRRAFEDEGVPFVQVNANRPSREVVDEACSAVKEFNDPPEIFRRGREIVRVKIPEDGRPAFENVGKAGFDDLLSRSANFAEETEDGFKHTDLPRRLTSRVRARVEIPQLKAVSQVPVLRPDGSVFRGPGYDEETKVLCRPEGDVPPVPESPTGHELRRATKLLSEPFCDFPFVDQASKANLFAAVLTPVLRPLLSGANVPLFIFDATKQGTGKTLLADAVGLVSTGQVPAKMSAPAGEAEWRKQVTAQLRRGQPIVTVDNVKGRISSSALERALTSETFGDRLLGQSRQLDLPADVLWIATGNNLRPEGEMTRRSVLVRMDAGMVRPWERSGFEHPNLREWIRARRGTLVAAGLTLVRAWIDAGRPTPSEEQLGSFERWAEVAGGVLGHAGIEGFLENLEELHGTAGGEERRWSRLLKAIRAWARQKEGAPKKNTDSPAVFTAKELAGDLKSAGSSRGDGPPGSANGPVGKIKEALPEELQARLRDGNPIARSLGKRLGNRRGQRFTGGWYVRREGRGRQGTRWAVCKGEPSASSGGDSSNGRSSTSPSGEGSRPSGSPTSDRSPGDRFPGDRSPSGSPAGDGASSGRAPADHSSTDQSPASGSP</sequence>
<reference evidence="3" key="1">
    <citation type="submission" date="2022-08" db="EMBL/GenBank/DDBJ databases">
        <title>Genomic Encyclopedia of Type Strains, Phase V (KMG-V): Genome sequencing to study the core and pangenomes of soil and plant-associated prokaryotes.</title>
        <authorList>
            <person name="Whitman W."/>
        </authorList>
    </citation>
    <scope>NUCLEOTIDE SEQUENCE</scope>
    <source>
        <strain evidence="3">SP3012</strain>
    </source>
</reference>
<organism evidence="3 4">
    <name type="scientific">Salinibacter ruber</name>
    <dbReference type="NCBI Taxonomy" id="146919"/>
    <lineage>
        <taxon>Bacteria</taxon>
        <taxon>Pseudomonadati</taxon>
        <taxon>Rhodothermota</taxon>
        <taxon>Rhodothermia</taxon>
        <taxon>Rhodothermales</taxon>
        <taxon>Salinibacteraceae</taxon>
        <taxon>Salinibacter</taxon>
    </lineage>
</organism>
<evidence type="ECO:0000256" key="1">
    <source>
        <dbReference type="SAM" id="Coils"/>
    </source>
</evidence>
<accession>A0A9X3A0A5</accession>
<feature type="region of interest" description="Disordered" evidence="2">
    <location>
        <begin position="523"/>
        <end position="543"/>
    </location>
</feature>
<name>A0A9X3A0A5_9BACT</name>
<feature type="compositionally biased region" description="Low complexity" evidence="2">
    <location>
        <begin position="645"/>
        <end position="662"/>
    </location>
</feature>
<dbReference type="EMBL" id="JANUBF010000034">
    <property type="protein sequence ID" value="MCS4038038.1"/>
    <property type="molecule type" value="Genomic_DNA"/>
</dbReference>
<protein>
    <submittedName>
        <fullName evidence="3">Uncharacterized protein</fullName>
    </submittedName>
</protein>